<dbReference type="Proteomes" id="UP001162880">
    <property type="component" value="Unassembled WGS sequence"/>
</dbReference>
<evidence type="ECO:0000256" key="10">
    <source>
        <dbReference type="ARBA" id="ARBA00023237"/>
    </source>
</evidence>
<evidence type="ECO:0000256" key="7">
    <source>
        <dbReference type="ARBA" id="ARBA00023065"/>
    </source>
</evidence>
<evidence type="ECO:0000259" key="15">
    <source>
        <dbReference type="Pfam" id="PF07715"/>
    </source>
</evidence>
<evidence type="ECO:0000256" key="2">
    <source>
        <dbReference type="ARBA" id="ARBA00022448"/>
    </source>
</evidence>
<evidence type="ECO:0000256" key="12">
    <source>
        <dbReference type="RuleBase" id="RU003357"/>
    </source>
</evidence>
<dbReference type="Gene3D" id="2.40.170.20">
    <property type="entry name" value="TonB-dependent receptor, beta-barrel domain"/>
    <property type="match status" value="1"/>
</dbReference>
<keyword evidence="3 11" id="KW-1134">Transmembrane beta strand</keyword>
<comment type="similarity">
    <text evidence="11 12">Belongs to the TonB-dependent receptor family.</text>
</comment>
<keyword evidence="17" id="KW-1185">Reference proteome</keyword>
<keyword evidence="4" id="KW-0410">Iron transport</keyword>
<dbReference type="InterPro" id="IPR012910">
    <property type="entry name" value="Plug_dom"/>
</dbReference>
<organism evidence="16 17">
    <name type="scientific">Novosphingobium album</name>
    <name type="common">ex Hu et al. 2023</name>
    <dbReference type="NCBI Taxonomy" id="2930093"/>
    <lineage>
        <taxon>Bacteria</taxon>
        <taxon>Pseudomonadati</taxon>
        <taxon>Pseudomonadota</taxon>
        <taxon>Alphaproteobacteria</taxon>
        <taxon>Sphingomonadales</taxon>
        <taxon>Sphingomonadaceae</taxon>
        <taxon>Novosphingobium</taxon>
    </lineage>
</organism>
<dbReference type="CDD" id="cd01347">
    <property type="entry name" value="ligand_gated_channel"/>
    <property type="match status" value="1"/>
</dbReference>
<feature type="domain" description="TonB-dependent receptor plug" evidence="15">
    <location>
        <begin position="59"/>
        <end position="164"/>
    </location>
</feature>
<dbReference type="EMBL" id="JALHLE010000049">
    <property type="protein sequence ID" value="MCJ2180950.1"/>
    <property type="molecule type" value="Genomic_DNA"/>
</dbReference>
<keyword evidence="2 11" id="KW-0813">Transport</keyword>
<evidence type="ECO:0000313" key="16">
    <source>
        <dbReference type="EMBL" id="MCJ2180950.1"/>
    </source>
</evidence>
<evidence type="ECO:0000256" key="4">
    <source>
        <dbReference type="ARBA" id="ARBA00022496"/>
    </source>
</evidence>
<gene>
    <name evidence="16" type="ORF">MTR64_20460</name>
</gene>
<dbReference type="PANTHER" id="PTHR32552:SF81">
    <property type="entry name" value="TONB-DEPENDENT OUTER MEMBRANE RECEPTOR"/>
    <property type="match status" value="1"/>
</dbReference>
<keyword evidence="8 12" id="KW-0798">TonB box</keyword>
<evidence type="ECO:0000256" key="5">
    <source>
        <dbReference type="ARBA" id="ARBA00022692"/>
    </source>
</evidence>
<evidence type="ECO:0000256" key="6">
    <source>
        <dbReference type="ARBA" id="ARBA00023004"/>
    </source>
</evidence>
<keyword evidence="6" id="KW-0408">Iron</keyword>
<dbReference type="Pfam" id="PF07715">
    <property type="entry name" value="Plug"/>
    <property type="match status" value="1"/>
</dbReference>
<sequence length="712" mass="77952">MRDTISMLSIRTRLSLGTSALLAIPFFVSPVQAQEAADAGGTQPSNEIIVTAQQRNERLQDVPIQIQALTGETLQNAGIRTSAEALSMTPNATFDQGNTYKSTFITMRGLTQINNADPPVAFVIDGVPQTDQTQLNVNLYDVERIEILKGPQGALYGRNAEGGAVNIVTRMPADRIEGFADVQYGNGRNFVGSAGVSGPLAGKDLLFRVDGSYSHFGGLIDNSYRGDKSDFIDHDWSLRGRLLARPASNLTVDLRAEYGEYRAASNYYSAVFSGDPNDFVDPQFNLPGFAYGHSLNLTAKVDLDLDFATVTSITGHTELTQNNRADLDFRNPVDSPSGIFGLGFQAGQGQDLDLKTTSQELRIVSNGDQALRWLAGGYYLHTSRDLRTRGFVDLDGDPAQIDNTALLFANKQEANSNNAYAAFAQVDYDILSSLTLTGGLRYDEDHRNQLDVVAAVRRRSSYNHLQPKVTLTYKPMTDVLVYATYSTGFRSGGYNAPSVAIGEFKAESLQNYEAGFKAQFANGLLTVNGAYYFENVKNYQYFYVDAASASQIIDTIDRVHIQGLELEVIARPLPGLDLSGAIGTTLSKIKEDAVAEDIGNRTPRTVPFSANMSAQYTWALTGDATALVRADWQHIGKKYWSADNAQVQNAYNLVNMRAGVEIGGLGLYGFVKNLTNDKYYTEFVPTKYSGLDVDLGYRGRPRTYGIEARVTF</sequence>
<evidence type="ECO:0000256" key="3">
    <source>
        <dbReference type="ARBA" id="ARBA00022452"/>
    </source>
</evidence>
<dbReference type="PANTHER" id="PTHR32552">
    <property type="entry name" value="FERRICHROME IRON RECEPTOR-RELATED"/>
    <property type="match status" value="1"/>
</dbReference>
<dbReference type="InterPro" id="IPR039426">
    <property type="entry name" value="TonB-dep_rcpt-like"/>
</dbReference>
<feature type="domain" description="TonB-dependent receptor-like beta-barrel" evidence="14">
    <location>
        <begin position="264"/>
        <end position="674"/>
    </location>
</feature>
<evidence type="ECO:0000256" key="13">
    <source>
        <dbReference type="SAM" id="SignalP"/>
    </source>
</evidence>
<accession>A0ABT0B799</accession>
<keyword evidence="9 11" id="KW-0472">Membrane</keyword>
<evidence type="ECO:0000259" key="14">
    <source>
        <dbReference type="Pfam" id="PF00593"/>
    </source>
</evidence>
<comment type="caution">
    <text evidence="16">The sequence shown here is derived from an EMBL/GenBank/DDBJ whole genome shotgun (WGS) entry which is preliminary data.</text>
</comment>
<dbReference type="SUPFAM" id="SSF56935">
    <property type="entry name" value="Porins"/>
    <property type="match status" value="1"/>
</dbReference>
<reference evidence="16" key="1">
    <citation type="submission" date="2022-03" db="EMBL/GenBank/DDBJ databases">
        <title>Identification of a novel bacterium isolated from mangrove sediments.</title>
        <authorList>
            <person name="Pan X."/>
        </authorList>
    </citation>
    <scope>NUCLEOTIDE SEQUENCE</scope>
    <source>
        <strain evidence="16">B2580</strain>
    </source>
</reference>
<keyword evidence="16" id="KW-0675">Receptor</keyword>
<dbReference type="InterPro" id="IPR036942">
    <property type="entry name" value="Beta-barrel_TonB_sf"/>
</dbReference>
<comment type="subcellular location">
    <subcellularLocation>
        <location evidence="1 11">Cell outer membrane</location>
        <topology evidence="1 11">Multi-pass membrane protein</topology>
    </subcellularLocation>
</comment>
<dbReference type="PROSITE" id="PS52016">
    <property type="entry name" value="TONB_DEPENDENT_REC_3"/>
    <property type="match status" value="1"/>
</dbReference>
<keyword evidence="5 11" id="KW-0812">Transmembrane</keyword>
<dbReference type="InterPro" id="IPR000531">
    <property type="entry name" value="Beta-barrel_TonB"/>
</dbReference>
<evidence type="ECO:0000256" key="9">
    <source>
        <dbReference type="ARBA" id="ARBA00023136"/>
    </source>
</evidence>
<feature type="signal peptide" evidence="13">
    <location>
        <begin position="1"/>
        <end position="33"/>
    </location>
</feature>
<evidence type="ECO:0000256" key="11">
    <source>
        <dbReference type="PROSITE-ProRule" id="PRU01360"/>
    </source>
</evidence>
<feature type="chain" id="PRO_5045052163" evidence="13">
    <location>
        <begin position="34"/>
        <end position="712"/>
    </location>
</feature>
<dbReference type="RefSeq" id="WP_243996398.1">
    <property type="nucleotide sequence ID" value="NZ_JALHLE010000049.1"/>
</dbReference>
<keyword evidence="7" id="KW-0406">Ion transport</keyword>
<evidence type="ECO:0000256" key="8">
    <source>
        <dbReference type="ARBA" id="ARBA00023077"/>
    </source>
</evidence>
<keyword evidence="13" id="KW-0732">Signal</keyword>
<dbReference type="Pfam" id="PF00593">
    <property type="entry name" value="TonB_dep_Rec_b-barrel"/>
    <property type="match status" value="1"/>
</dbReference>
<protein>
    <submittedName>
        <fullName evidence="16">TonB-dependent receptor</fullName>
    </submittedName>
</protein>
<keyword evidence="10 11" id="KW-0998">Cell outer membrane</keyword>
<evidence type="ECO:0000313" key="17">
    <source>
        <dbReference type="Proteomes" id="UP001162880"/>
    </source>
</evidence>
<evidence type="ECO:0000256" key="1">
    <source>
        <dbReference type="ARBA" id="ARBA00004571"/>
    </source>
</evidence>
<name>A0ABT0B799_9SPHN</name>
<proteinExistence type="inferred from homology"/>